<dbReference type="Gene3D" id="3.20.20.80">
    <property type="entry name" value="Glycosidases"/>
    <property type="match status" value="1"/>
</dbReference>
<evidence type="ECO:0000256" key="3">
    <source>
        <dbReference type="ARBA" id="ARBA00023295"/>
    </source>
</evidence>
<dbReference type="Pfam" id="PF00150">
    <property type="entry name" value="Cellulase"/>
    <property type="match status" value="1"/>
</dbReference>
<reference evidence="8 9" key="1">
    <citation type="submission" date="2017-07" db="EMBL/GenBank/DDBJ databases">
        <title>Draft sequence of Rhodococcus enclensis 23b-28.</title>
        <authorList>
            <person name="Besaury L."/>
            <person name="Sancelme M."/>
            <person name="Amato P."/>
            <person name="Lallement A."/>
            <person name="Delort A.-M."/>
        </authorList>
    </citation>
    <scope>NUCLEOTIDE SEQUENCE [LARGE SCALE GENOMIC DNA]</scope>
    <source>
        <strain evidence="8 9">23b-28</strain>
    </source>
</reference>
<proteinExistence type="inferred from homology"/>
<feature type="signal peptide" evidence="5">
    <location>
        <begin position="1"/>
        <end position="24"/>
    </location>
</feature>
<dbReference type="InterPro" id="IPR001547">
    <property type="entry name" value="Glyco_hydro_5"/>
</dbReference>
<sequence length="489" mass="52548">MRRIPLSALIVAGSLILGGGIAAAQGSLPTSESADGTSVPPSYLTDDAGRSLILQGFNTASSAKSAPDGMPKFTEADLEREHADMGTNFVRFLISWRSVEPEPGQYDQKYLDRVEDRVSWYAERGYKVMLDMHQDVYSGAITPEGNSGNGAGNIGNGAPAWATYMDGLPVSPQDRWELYYIQPGVMRAFDNFWNTTGQHPELVEHYANAWQAVAERFAGNDTVVAYDLMNEPWGGSLQGPAFEGGPLAALYQRTTNAIREVDQDSWVCVAPQAVGVNQGVPSGLTKINDPRAGEQRIAYCPHLYPLPLDLGDGYSGLSRTLTDATIDTWRDSVEHIAGNVLDGVPIILGEFGLDTTLPGATDYIDRVYTTARELGAGVSYWSSDPGPWGPYLPDGSQTLLVDTLNKPYPRAVAGTPTEWSSTVDRLQLTFTPNPAVTAPTEIYLPESGFPGGVDVAGADIVNWNPQSRLLTVETADDAGPVTVTVTPAS</sequence>
<organism evidence="8 9">
    <name type="scientific">Rhodococcus qingshengii</name>
    <dbReference type="NCBI Taxonomy" id="334542"/>
    <lineage>
        <taxon>Bacteria</taxon>
        <taxon>Bacillati</taxon>
        <taxon>Actinomycetota</taxon>
        <taxon>Actinomycetes</taxon>
        <taxon>Mycobacteriales</taxon>
        <taxon>Nocardiaceae</taxon>
        <taxon>Rhodococcus</taxon>
        <taxon>Rhodococcus erythropolis group</taxon>
    </lineage>
</organism>
<keyword evidence="2 4" id="KW-0378">Hydrolase</keyword>
<accession>A0A2A5JGN1</accession>
<evidence type="ECO:0000313" key="8">
    <source>
        <dbReference type="EMBL" id="PCK28379.1"/>
    </source>
</evidence>
<evidence type="ECO:0000259" key="7">
    <source>
        <dbReference type="Pfam" id="PF18564"/>
    </source>
</evidence>
<dbReference type="EMBL" id="NOVD01000003">
    <property type="protein sequence ID" value="PCK28379.1"/>
    <property type="molecule type" value="Genomic_DNA"/>
</dbReference>
<feature type="chain" id="PRO_5012020432" evidence="5">
    <location>
        <begin position="25"/>
        <end position="489"/>
    </location>
</feature>
<dbReference type="AlphaFoldDB" id="A0A2A5JGN1"/>
<evidence type="ECO:0000256" key="4">
    <source>
        <dbReference type="RuleBase" id="RU361153"/>
    </source>
</evidence>
<name>A0A2A5JGN1_RHOSG</name>
<dbReference type="PANTHER" id="PTHR31308:SF3">
    <property type="entry name" value="ENDOGLYCOCERAMIDASE"/>
    <property type="match status" value="1"/>
</dbReference>
<evidence type="ECO:0000256" key="1">
    <source>
        <dbReference type="ARBA" id="ARBA00005641"/>
    </source>
</evidence>
<dbReference type="PANTHER" id="PTHR31308">
    <property type="match status" value="1"/>
</dbReference>
<dbReference type="InterPro" id="IPR013780">
    <property type="entry name" value="Glyco_hydro_b"/>
</dbReference>
<feature type="domain" description="Glycoside hydrolase family 5 C-terminal" evidence="7">
    <location>
        <begin position="407"/>
        <end position="485"/>
    </location>
</feature>
<dbReference type="InterPro" id="IPR041036">
    <property type="entry name" value="GH5_C"/>
</dbReference>
<dbReference type="GO" id="GO:0016042">
    <property type="term" value="P:lipid catabolic process"/>
    <property type="evidence" value="ECO:0007669"/>
    <property type="project" value="UniProtKB-ARBA"/>
</dbReference>
<dbReference type="InterPro" id="IPR017853">
    <property type="entry name" value="GH"/>
</dbReference>
<dbReference type="InterPro" id="IPR052066">
    <property type="entry name" value="Glycosphingolipid_Hydrolases"/>
</dbReference>
<gene>
    <name evidence="8" type="ORF">CHR55_07320</name>
</gene>
<evidence type="ECO:0000259" key="6">
    <source>
        <dbReference type="Pfam" id="PF00150"/>
    </source>
</evidence>
<dbReference type="Proteomes" id="UP000230886">
    <property type="component" value="Unassembled WGS sequence"/>
</dbReference>
<dbReference type="SUPFAM" id="SSF51445">
    <property type="entry name" value="(Trans)glycosidases"/>
    <property type="match status" value="1"/>
</dbReference>
<dbReference type="GO" id="GO:0004553">
    <property type="term" value="F:hydrolase activity, hydrolyzing O-glycosyl compounds"/>
    <property type="evidence" value="ECO:0007669"/>
    <property type="project" value="InterPro"/>
</dbReference>
<comment type="caution">
    <text evidence="8">The sequence shown here is derived from an EMBL/GenBank/DDBJ whole genome shotgun (WGS) entry which is preliminary data.</text>
</comment>
<comment type="similarity">
    <text evidence="1 4">Belongs to the glycosyl hydrolase 5 (cellulase A) family.</text>
</comment>
<feature type="domain" description="Glycoside hydrolase family 5" evidence="6">
    <location>
        <begin position="49"/>
        <end position="384"/>
    </location>
</feature>
<keyword evidence="3 4" id="KW-0326">Glycosidase</keyword>
<evidence type="ECO:0000256" key="5">
    <source>
        <dbReference type="SAM" id="SignalP"/>
    </source>
</evidence>
<evidence type="ECO:0000256" key="2">
    <source>
        <dbReference type="ARBA" id="ARBA00022801"/>
    </source>
</evidence>
<keyword evidence="5" id="KW-0732">Signal</keyword>
<dbReference type="GO" id="GO:0000272">
    <property type="term" value="P:polysaccharide catabolic process"/>
    <property type="evidence" value="ECO:0007669"/>
    <property type="project" value="InterPro"/>
</dbReference>
<evidence type="ECO:0000313" key="9">
    <source>
        <dbReference type="Proteomes" id="UP000230886"/>
    </source>
</evidence>
<dbReference type="Gene3D" id="2.60.40.1180">
    <property type="entry name" value="Golgi alpha-mannosidase II"/>
    <property type="match status" value="1"/>
</dbReference>
<dbReference type="RefSeq" id="WP_099697263.1">
    <property type="nucleotide sequence ID" value="NZ_NOVD01000003.1"/>
</dbReference>
<dbReference type="Pfam" id="PF18564">
    <property type="entry name" value="Glyco_hydro_5_C"/>
    <property type="match status" value="1"/>
</dbReference>
<dbReference type="GO" id="GO:1901136">
    <property type="term" value="P:carbohydrate derivative catabolic process"/>
    <property type="evidence" value="ECO:0007669"/>
    <property type="project" value="UniProtKB-ARBA"/>
</dbReference>
<protein>
    <submittedName>
        <fullName evidence="8">Endoglycoceramidase</fullName>
    </submittedName>
</protein>